<sequence length="180" mass="19513">MNRRMKIGLLSGALPSIAGLFGYFIIPALSGSYYWHELGYLPFRTLTSKPYSYHVMVLAVPSFVGMFGGSLLVRKIGEGSKTTDAILFTAHHSVPVATVLGLFVIGILLPWLGLFQNPSEAGSAALFLVFYTLMGFVIGLLLAAIAVAYVLVAVFIGSISGYVLAWAFTRGWETIERREG</sequence>
<dbReference type="AlphaFoldDB" id="A0A1N6YJF2"/>
<keyword evidence="1" id="KW-0472">Membrane</keyword>
<feature type="transmembrane region" description="Helical" evidence="1">
    <location>
        <begin position="85"/>
        <end position="112"/>
    </location>
</feature>
<reference evidence="3" key="1">
    <citation type="submission" date="2017-01" db="EMBL/GenBank/DDBJ databases">
        <authorList>
            <person name="Varghese N."/>
            <person name="Submissions S."/>
        </authorList>
    </citation>
    <scope>NUCLEOTIDE SEQUENCE [LARGE SCALE GENOMIC DNA]</scope>
    <source>
        <strain evidence="3">CGMCC 1.7737</strain>
    </source>
</reference>
<accession>A0A1N6YJF2</accession>
<evidence type="ECO:0000256" key="1">
    <source>
        <dbReference type="SAM" id="Phobius"/>
    </source>
</evidence>
<evidence type="ECO:0000313" key="2">
    <source>
        <dbReference type="EMBL" id="SIR14670.1"/>
    </source>
</evidence>
<dbReference type="Proteomes" id="UP000186914">
    <property type="component" value="Unassembled WGS sequence"/>
</dbReference>
<dbReference type="OrthoDB" id="377848at2157"/>
<dbReference type="EMBL" id="FTNO01000001">
    <property type="protein sequence ID" value="SIR14670.1"/>
    <property type="molecule type" value="Genomic_DNA"/>
</dbReference>
<feature type="transmembrane region" description="Helical" evidence="1">
    <location>
        <begin position="124"/>
        <end position="142"/>
    </location>
</feature>
<proteinExistence type="predicted"/>
<name>A0A1N6YJF2_9EURY</name>
<dbReference type="RefSeq" id="WP_139328834.1">
    <property type="nucleotide sequence ID" value="NZ_FTNO01000001.1"/>
</dbReference>
<keyword evidence="1" id="KW-1133">Transmembrane helix</keyword>
<keyword evidence="1" id="KW-0812">Transmembrane</keyword>
<feature type="transmembrane region" description="Helical" evidence="1">
    <location>
        <begin position="7"/>
        <end position="31"/>
    </location>
</feature>
<protein>
    <submittedName>
        <fullName evidence="2">Uncharacterized protein</fullName>
    </submittedName>
</protein>
<feature type="transmembrane region" description="Helical" evidence="1">
    <location>
        <begin position="149"/>
        <end position="168"/>
    </location>
</feature>
<organism evidence="2 3">
    <name type="scientific">Haladaptatus litoreus</name>
    <dbReference type="NCBI Taxonomy" id="553468"/>
    <lineage>
        <taxon>Archaea</taxon>
        <taxon>Methanobacteriati</taxon>
        <taxon>Methanobacteriota</taxon>
        <taxon>Stenosarchaea group</taxon>
        <taxon>Halobacteria</taxon>
        <taxon>Halobacteriales</taxon>
        <taxon>Haladaptataceae</taxon>
        <taxon>Haladaptatus</taxon>
    </lineage>
</organism>
<keyword evidence="3" id="KW-1185">Reference proteome</keyword>
<gene>
    <name evidence="2" type="ORF">SAMN05421858_1593</name>
</gene>
<evidence type="ECO:0000313" key="3">
    <source>
        <dbReference type="Proteomes" id="UP000186914"/>
    </source>
</evidence>
<feature type="transmembrane region" description="Helical" evidence="1">
    <location>
        <begin position="51"/>
        <end position="73"/>
    </location>
</feature>